<evidence type="ECO:0000259" key="3">
    <source>
        <dbReference type="Pfam" id="PF11800"/>
    </source>
</evidence>
<dbReference type="AlphaFoldDB" id="A0A2D2C743"/>
<evidence type="ECO:0000256" key="1">
    <source>
        <dbReference type="SAM" id="MobiDB-lite"/>
    </source>
</evidence>
<dbReference type="NCBIfam" id="NF040974">
    <property type="entry name" value="RepABC_RepC"/>
    <property type="match status" value="1"/>
</dbReference>
<dbReference type="RefSeq" id="WP_099650661.1">
    <property type="nucleotide sequence ID" value="NZ_CAJGAB010000026.1"/>
</dbReference>
<dbReference type="NCBIfam" id="NF010396">
    <property type="entry name" value="PRK13824.1"/>
    <property type="match status" value="1"/>
</dbReference>
<feature type="domain" description="Plasmid replication protein C C-terminal" evidence="3">
    <location>
        <begin position="301"/>
        <end position="400"/>
    </location>
</feature>
<dbReference type="InterPro" id="IPR047611">
    <property type="entry name" value="RepABC_RepC"/>
</dbReference>
<keyword evidence="4" id="KW-0614">Plasmid</keyword>
<organism evidence="4 5">
    <name type="scientific">Paracoccus yeei</name>
    <dbReference type="NCBI Taxonomy" id="147645"/>
    <lineage>
        <taxon>Bacteria</taxon>
        <taxon>Pseudomonadati</taxon>
        <taxon>Pseudomonadota</taxon>
        <taxon>Alphaproteobacteria</taxon>
        <taxon>Rhodobacterales</taxon>
        <taxon>Paracoccaceae</taxon>
        <taxon>Paracoccus</taxon>
    </lineage>
</organism>
<dbReference type="SUPFAM" id="SSF46785">
    <property type="entry name" value="Winged helix' DNA-binding domain"/>
    <property type="match status" value="1"/>
</dbReference>
<evidence type="ECO:0000259" key="2">
    <source>
        <dbReference type="Pfam" id="PF03428"/>
    </source>
</evidence>
<dbReference type="EMBL" id="CP024425">
    <property type="protein sequence ID" value="ATQ58332.1"/>
    <property type="molecule type" value="Genomic_DNA"/>
</dbReference>
<dbReference type="Pfam" id="PF03428">
    <property type="entry name" value="RP-C"/>
    <property type="match status" value="1"/>
</dbReference>
<evidence type="ECO:0000313" key="5">
    <source>
        <dbReference type="Proteomes" id="UP000229314"/>
    </source>
</evidence>
<proteinExistence type="predicted"/>
<gene>
    <name evidence="4" type="ORF">PYTT13_20345</name>
</gene>
<sequence>MTYAPVTAFLRPVDAAHLARARAASASAQQAVSAPGINKWEILRELIAARTVFGLSDRDLSVLEALLSFHPGAVLGGPDGVPVVHPSNQTICERLKGMPCSSMRRHLARLVETGMVARRDSPNGKRYVRRTSGARLVFGFDLSPLIARKAEICAAAESVRAEQDRMSRLREKVSLMRRDLAGLTCYGASLRPELGLWDQLSDLAALTARSLRRKLDMEALERLSTVLLQALEQVRDLLEPGDSAHSSTNERHNEQHHQNSDTDLNDLELGLEQVEATDADQAAEQLGTEAPLPDCKLPNLPLRLVLTACQEIQAYTRNPIRHWHQLVQTAEVVRPMMGISPSAWEDAKMAMGSEQAAVVIAFLLERFNEIKSPGGYLRKLTQHAEMKKFSCGPMIMALVRKAA</sequence>
<accession>A0A2D2C743</accession>
<reference evidence="4 5" key="1">
    <citation type="submission" date="2017-10" db="EMBL/GenBank/DDBJ databases">
        <title>Complete genome sequence of Paracoccus yeei TT13 isolated from human skin.</title>
        <authorList>
            <person name="Lee K."/>
            <person name="Lim J.Y."/>
            <person name="Hwang I."/>
        </authorList>
    </citation>
    <scope>NUCLEOTIDE SEQUENCE [LARGE SCALE GENOMIC DNA]</scope>
    <source>
        <strain evidence="4 5">TT13</strain>
        <plasmid evidence="5">Plasmid ptt13-3</plasmid>
    </source>
</reference>
<dbReference type="InterPro" id="IPR005090">
    <property type="entry name" value="RepC_N"/>
</dbReference>
<feature type="domain" description="Plasmid replication protein C N-terminal" evidence="2">
    <location>
        <begin position="11"/>
        <end position="183"/>
    </location>
</feature>
<feature type="compositionally biased region" description="Basic and acidic residues" evidence="1">
    <location>
        <begin position="248"/>
        <end position="260"/>
    </location>
</feature>
<name>A0A2D2C743_9RHOB</name>
<feature type="region of interest" description="Disordered" evidence="1">
    <location>
        <begin position="240"/>
        <end position="262"/>
    </location>
</feature>
<dbReference type="GeneID" id="78900001"/>
<dbReference type="Pfam" id="PF11800">
    <property type="entry name" value="RP-C_C"/>
    <property type="match status" value="1"/>
</dbReference>
<geneLocation type="plasmid" evidence="5">
    <name>ptt13-3</name>
</geneLocation>
<dbReference type="InterPro" id="IPR021760">
    <property type="entry name" value="RepC_C"/>
</dbReference>
<dbReference type="Gene3D" id="1.10.10.10">
    <property type="entry name" value="Winged helix-like DNA-binding domain superfamily/Winged helix DNA-binding domain"/>
    <property type="match status" value="1"/>
</dbReference>
<dbReference type="Proteomes" id="UP000229314">
    <property type="component" value="Plasmid pTT13-3"/>
</dbReference>
<protein>
    <submittedName>
        <fullName evidence="4">Replication initiation protein</fullName>
    </submittedName>
</protein>
<dbReference type="InterPro" id="IPR036390">
    <property type="entry name" value="WH_DNA-bd_sf"/>
</dbReference>
<evidence type="ECO:0000313" key="4">
    <source>
        <dbReference type="EMBL" id="ATQ58332.1"/>
    </source>
</evidence>
<dbReference type="InterPro" id="IPR036388">
    <property type="entry name" value="WH-like_DNA-bd_sf"/>
</dbReference>